<gene>
    <name evidence="5" type="ordered locus">Bresu_1377</name>
</gene>
<feature type="chain" id="PRO_5003126707" evidence="2">
    <location>
        <begin position="19"/>
        <end position="695"/>
    </location>
</feature>
<reference evidence="6" key="1">
    <citation type="journal article" date="2011" name="J. Bacteriol.">
        <title>Genome sequences of eight morphologically diverse alphaproteobacteria.</title>
        <authorList>
            <consortium name="US DOE Joint Genome Institute"/>
            <person name="Brown P.J."/>
            <person name="Kysela D.T."/>
            <person name="Buechlein A."/>
            <person name="Hemmerich C."/>
            <person name="Brun Y.V."/>
        </authorList>
    </citation>
    <scope>NUCLEOTIDE SEQUENCE [LARGE SCALE GENOMIC DNA]</scope>
    <source>
        <strain evidence="6">ATCC 15264 / DSM 4735 / LMG 14903 / NBRC 16000 / CB 81</strain>
    </source>
</reference>
<dbReference type="GO" id="GO:0016887">
    <property type="term" value="F:ATP hydrolysis activity"/>
    <property type="evidence" value="ECO:0007669"/>
    <property type="project" value="InterPro"/>
</dbReference>
<name>D9QFX5_BRESC</name>
<dbReference type="InterPro" id="IPR046454">
    <property type="entry name" value="GpA_endonuclease"/>
</dbReference>
<feature type="region of interest" description="Disordered" evidence="1">
    <location>
        <begin position="668"/>
        <end position="695"/>
    </location>
</feature>
<feature type="domain" description="Phage terminase large subunit GpA ATPase" evidence="3">
    <location>
        <begin position="61"/>
        <end position="303"/>
    </location>
</feature>
<dbReference type="HOGENOM" id="CLU_023850_4_1_5"/>
<dbReference type="InParanoid" id="D9QFX5"/>
<feature type="domain" description="Terminase large subunit GpA endonuclease" evidence="4">
    <location>
        <begin position="351"/>
        <end position="634"/>
    </location>
</feature>
<dbReference type="Pfam" id="PF05876">
    <property type="entry name" value="GpA_ATPase"/>
    <property type="match status" value="1"/>
</dbReference>
<evidence type="ECO:0000256" key="2">
    <source>
        <dbReference type="SAM" id="SignalP"/>
    </source>
</evidence>
<evidence type="ECO:0000313" key="5">
    <source>
        <dbReference type="EMBL" id="ADL00689.1"/>
    </source>
</evidence>
<evidence type="ECO:0000259" key="3">
    <source>
        <dbReference type="Pfam" id="PF05876"/>
    </source>
</evidence>
<accession>D9QFX5</accession>
<keyword evidence="6" id="KW-1185">Reference proteome</keyword>
<organism evidence="5 6">
    <name type="scientific">Brevundimonas subvibrioides (strain ATCC 15264 / DSM 4735 / LMG 14903 / NBRC 16000 / CB 81)</name>
    <name type="common">Caulobacter subvibrioides</name>
    <dbReference type="NCBI Taxonomy" id="633149"/>
    <lineage>
        <taxon>Bacteria</taxon>
        <taxon>Pseudomonadati</taxon>
        <taxon>Pseudomonadota</taxon>
        <taxon>Alphaproteobacteria</taxon>
        <taxon>Caulobacterales</taxon>
        <taxon>Caulobacteraceae</taxon>
        <taxon>Brevundimonas</taxon>
    </lineage>
</organism>
<dbReference type="InterPro" id="IPR046453">
    <property type="entry name" value="GpA_ATPase"/>
</dbReference>
<dbReference type="eggNOG" id="COG5525">
    <property type="taxonomic scope" value="Bacteria"/>
</dbReference>
<keyword evidence="2" id="KW-0732">Signal</keyword>
<dbReference type="OrthoDB" id="5181253at2"/>
<dbReference type="AlphaFoldDB" id="D9QFX5"/>
<dbReference type="BioCyc" id="BSUB633149:G1GM8-1369-MONOMER"/>
<dbReference type="KEGG" id="bsb:Bresu_1377"/>
<proteinExistence type="predicted"/>
<evidence type="ECO:0000313" key="6">
    <source>
        <dbReference type="Proteomes" id="UP000002696"/>
    </source>
</evidence>
<evidence type="ECO:0000256" key="1">
    <source>
        <dbReference type="SAM" id="MobiDB-lite"/>
    </source>
</evidence>
<dbReference type="GO" id="GO:0004519">
    <property type="term" value="F:endonuclease activity"/>
    <property type="evidence" value="ECO:0007669"/>
    <property type="project" value="InterPro"/>
</dbReference>
<evidence type="ECO:0000259" key="4">
    <source>
        <dbReference type="Pfam" id="PF20454"/>
    </source>
</evidence>
<sequence>MFASPLSAAALLVVASVAQDFAPPADVSISEWVEQGHVMLSARTGSPLAQNGPVPFGFDGVEYLREPLDRLHPDDPCTRVAVRGGAQSAKSSIGQLWIAWSIVNRPAPFAIGLPSAAEIPKYDDAKLAPIIEDSPELRRRVKPVSTKSSEGSSMRKKRLMTGATIALFNLASPKELQMISAGNLVLEEVGNALKEVGTRGAPVKQARERQAAYSVLGSKEAMLSTPAELGDCEITKAEEAGDRRRFYGECQQCFGHFNLTPEGFKTGDRAGTPHHFVCPPEGGGCGGVLEEADMPAFRKAGFWLPTFPSDDPDNPAPAAFVTREALDRWLLPSDDGRYRVSSRDCEGREPSYYIWQAMCGLISWSKIAGTIADAKTPADLKALEQQVYGRAWDPSVEAMAWEDLHRIREDYDLGTVPTRAGVLTGFCDVQGGYLEWGVIGWGPGAEWWVVDRGIVEGDTSGDLVWQALDVITRKTYPHQDGGELDVEWGVDTGFRTQKVYAFCRGRPNVKAMDGQPGWKKPALGKPKPQRVIENGRVKGRVKLYPTGTWELKAALAWSLKISVEAGYATPLSGRGHWSQNETEAWAMQITAEGLAEEKDKRTGETKRWWKKLRERNEWVDIWVGCRALAFNLGVGVPRKDGTGEACDWEALSTNRAPQSNQADIFAASPRPAHAVRPEEAEPPADLGWHSMRKVL</sequence>
<dbReference type="EMBL" id="CP002102">
    <property type="protein sequence ID" value="ADL00689.1"/>
    <property type="molecule type" value="Genomic_DNA"/>
</dbReference>
<dbReference type="RefSeq" id="WP_013268792.1">
    <property type="nucleotide sequence ID" value="NC_014375.1"/>
</dbReference>
<feature type="signal peptide" evidence="2">
    <location>
        <begin position="1"/>
        <end position="18"/>
    </location>
</feature>
<dbReference type="Pfam" id="PF20454">
    <property type="entry name" value="GpA_nuclease"/>
    <property type="match status" value="1"/>
</dbReference>
<protein>
    <submittedName>
        <fullName evidence="5">Terminase GpA</fullName>
    </submittedName>
</protein>
<dbReference type="STRING" id="633149.Bresu_1377"/>
<dbReference type="Proteomes" id="UP000002696">
    <property type="component" value="Chromosome"/>
</dbReference>